<dbReference type="InterPro" id="IPR006076">
    <property type="entry name" value="FAD-dep_OxRdtase"/>
</dbReference>
<dbReference type="PANTHER" id="PTHR13847:SF281">
    <property type="entry name" value="FAD DEPENDENT OXIDOREDUCTASE DOMAIN-CONTAINING PROTEIN"/>
    <property type="match status" value="1"/>
</dbReference>
<organism evidence="3 4">
    <name type="scientific">Modicisalibacter xianhensis</name>
    <dbReference type="NCBI Taxonomy" id="442341"/>
    <lineage>
        <taxon>Bacteria</taxon>
        <taxon>Pseudomonadati</taxon>
        <taxon>Pseudomonadota</taxon>
        <taxon>Gammaproteobacteria</taxon>
        <taxon>Oceanospirillales</taxon>
        <taxon>Halomonadaceae</taxon>
        <taxon>Modicisalibacter</taxon>
    </lineage>
</organism>
<dbReference type="GO" id="GO:0005737">
    <property type="term" value="C:cytoplasm"/>
    <property type="evidence" value="ECO:0007669"/>
    <property type="project" value="TreeGrafter"/>
</dbReference>
<feature type="domain" description="FAD dependent oxidoreductase" evidence="2">
    <location>
        <begin position="35"/>
        <end position="390"/>
    </location>
</feature>
<dbReference type="Proteomes" id="UP000294489">
    <property type="component" value="Unassembled WGS sequence"/>
</dbReference>
<dbReference type="OrthoDB" id="311718at2"/>
<comment type="caution">
    <text evidence="3">The sequence shown here is derived from an EMBL/GenBank/DDBJ whole genome shotgun (WGS) entry which is preliminary data.</text>
</comment>
<dbReference type="GO" id="GO:0016491">
    <property type="term" value="F:oxidoreductase activity"/>
    <property type="evidence" value="ECO:0007669"/>
    <property type="project" value="UniProtKB-KW"/>
</dbReference>
<evidence type="ECO:0000256" key="1">
    <source>
        <dbReference type="ARBA" id="ARBA00023002"/>
    </source>
</evidence>
<dbReference type="InterPro" id="IPR036188">
    <property type="entry name" value="FAD/NAD-bd_sf"/>
</dbReference>
<sequence length="437" mass="48003">MRIKHLPDDDDSCGWKNTLPPQEATRLTGSTQAEWVIVGAGFTGLAAARQLALHYPDDRILLVDAQRVGDGASGRNSGFLIDLPHDVSAPDYIGDLSVARSDMALNQAAIRYLRNIVQEEGIECHWRECGKIQGAVTTKGIKVLEAYRNGLERLGADYQMMNAEALQRKLSTGYYRQGLFTPGTVLVQPAALARGLARCLPGNVQLCELTPVTDVEYGSSVQLSTPAGTIQARNLLLTNNAFAQEFGFFSGALIPIFLYGGLTRQLTGDEQRRLGGDPYWGVIPADPYGSTVRRTPDQRIQVRNTISFNPTGQSSQTMRARARKHIVKSFHARFPMLEDVEMEHVWGGAICVSRNHVPYFGKLRENVYGTGCHNGLGVTKGTITGKLLADHIASQDSDLLRYMLSKPKPVTNPPRPILDLGVNATLQYNQWKAGAER</sequence>
<evidence type="ECO:0000313" key="4">
    <source>
        <dbReference type="Proteomes" id="UP000294489"/>
    </source>
</evidence>
<evidence type="ECO:0000313" key="3">
    <source>
        <dbReference type="EMBL" id="TDX22842.1"/>
    </source>
</evidence>
<evidence type="ECO:0000259" key="2">
    <source>
        <dbReference type="Pfam" id="PF01266"/>
    </source>
</evidence>
<dbReference type="AlphaFoldDB" id="A0A4R8FC82"/>
<dbReference type="EMBL" id="SOEC01000027">
    <property type="protein sequence ID" value="TDX22842.1"/>
    <property type="molecule type" value="Genomic_DNA"/>
</dbReference>
<gene>
    <name evidence="3" type="ORF">DFO67_12711</name>
</gene>
<name>A0A4R8FC82_9GAMM</name>
<protein>
    <submittedName>
        <fullName evidence="3">Glycine/D-amino acid oxidase-like deaminating enzyme</fullName>
    </submittedName>
</protein>
<dbReference type="Pfam" id="PF01266">
    <property type="entry name" value="DAO"/>
    <property type="match status" value="1"/>
</dbReference>
<dbReference type="Gene3D" id="3.30.9.10">
    <property type="entry name" value="D-Amino Acid Oxidase, subunit A, domain 2"/>
    <property type="match status" value="1"/>
</dbReference>
<dbReference type="SUPFAM" id="SSF51905">
    <property type="entry name" value="FAD/NAD(P)-binding domain"/>
    <property type="match status" value="1"/>
</dbReference>
<accession>A0A4R8FC82</accession>
<dbReference type="PANTHER" id="PTHR13847">
    <property type="entry name" value="SARCOSINE DEHYDROGENASE-RELATED"/>
    <property type="match status" value="1"/>
</dbReference>
<reference evidence="3 4" key="1">
    <citation type="submission" date="2019-03" db="EMBL/GenBank/DDBJ databases">
        <title>Freshwater and sediment microbial communities from various areas in North America, analyzing microbe dynamics in response to fracking.</title>
        <authorList>
            <person name="Lamendella R."/>
        </authorList>
    </citation>
    <scope>NUCLEOTIDE SEQUENCE [LARGE SCALE GENOMIC DNA]</scope>
    <source>
        <strain evidence="3 4">6_TX</strain>
    </source>
</reference>
<keyword evidence="1" id="KW-0560">Oxidoreductase</keyword>
<dbReference type="Gene3D" id="3.50.50.60">
    <property type="entry name" value="FAD/NAD(P)-binding domain"/>
    <property type="match status" value="1"/>
</dbReference>
<dbReference type="RefSeq" id="WP_134020919.1">
    <property type="nucleotide sequence ID" value="NZ_SOEC01000027.1"/>
</dbReference>
<proteinExistence type="predicted"/>